<evidence type="ECO:0000313" key="2">
    <source>
        <dbReference type="EMBL" id="KAK8784826.1"/>
    </source>
</evidence>
<evidence type="ECO:0000313" key="3">
    <source>
        <dbReference type="Proteomes" id="UP001321473"/>
    </source>
</evidence>
<reference evidence="2 3" key="1">
    <citation type="journal article" date="2023" name="Arcadia Sci">
        <title>De novo assembly of a long-read Amblyomma americanum tick genome.</title>
        <authorList>
            <person name="Chou S."/>
            <person name="Poskanzer K.E."/>
            <person name="Rollins M."/>
            <person name="Thuy-Boun P.S."/>
        </authorList>
    </citation>
    <scope>NUCLEOTIDE SEQUENCE [LARGE SCALE GENOMIC DNA]</scope>
    <source>
        <strain evidence="2">F_SG_1</strain>
        <tissue evidence="2">Salivary glands</tissue>
    </source>
</reference>
<keyword evidence="3" id="KW-1185">Reference proteome</keyword>
<sequence length="70" mass="7855">MDEGNGTRPPPPSPPAATSTPPWTINSCQRDPQIFAGLRGEEVEDMFDNRGRVSAFNRWEESHKLLNVVF</sequence>
<feature type="region of interest" description="Disordered" evidence="1">
    <location>
        <begin position="1"/>
        <end position="28"/>
    </location>
</feature>
<accession>A0AAQ4FCX1</accession>
<organism evidence="2 3">
    <name type="scientific">Amblyomma americanum</name>
    <name type="common">Lone star tick</name>
    <dbReference type="NCBI Taxonomy" id="6943"/>
    <lineage>
        <taxon>Eukaryota</taxon>
        <taxon>Metazoa</taxon>
        <taxon>Ecdysozoa</taxon>
        <taxon>Arthropoda</taxon>
        <taxon>Chelicerata</taxon>
        <taxon>Arachnida</taxon>
        <taxon>Acari</taxon>
        <taxon>Parasitiformes</taxon>
        <taxon>Ixodida</taxon>
        <taxon>Ixodoidea</taxon>
        <taxon>Ixodidae</taxon>
        <taxon>Amblyomminae</taxon>
        <taxon>Amblyomma</taxon>
    </lineage>
</organism>
<comment type="caution">
    <text evidence="2">The sequence shown here is derived from an EMBL/GenBank/DDBJ whole genome shotgun (WGS) entry which is preliminary data.</text>
</comment>
<name>A0AAQ4FCX1_AMBAM</name>
<protein>
    <submittedName>
        <fullName evidence="2">Uncharacterized protein</fullName>
    </submittedName>
</protein>
<evidence type="ECO:0000256" key="1">
    <source>
        <dbReference type="SAM" id="MobiDB-lite"/>
    </source>
</evidence>
<dbReference type="EMBL" id="JARKHS020004240">
    <property type="protein sequence ID" value="KAK8784826.1"/>
    <property type="molecule type" value="Genomic_DNA"/>
</dbReference>
<dbReference type="Proteomes" id="UP001321473">
    <property type="component" value="Unassembled WGS sequence"/>
</dbReference>
<gene>
    <name evidence="2" type="ORF">V5799_008809</name>
</gene>
<dbReference type="AlphaFoldDB" id="A0AAQ4FCX1"/>
<proteinExistence type="predicted"/>